<dbReference type="InterPro" id="IPR004117">
    <property type="entry name" value="7tm6_olfct_rcpt"/>
</dbReference>
<feature type="transmembrane region" description="Helical" evidence="9">
    <location>
        <begin position="71"/>
        <end position="89"/>
    </location>
</feature>
<protein>
    <recommendedName>
        <fullName evidence="9">Odorant receptor</fullName>
    </recommendedName>
</protein>
<dbReference type="Pfam" id="PF02949">
    <property type="entry name" value="7tm_6"/>
    <property type="match status" value="1"/>
</dbReference>
<evidence type="ECO:0000256" key="6">
    <source>
        <dbReference type="ARBA" id="ARBA00023136"/>
    </source>
</evidence>
<evidence type="ECO:0000256" key="2">
    <source>
        <dbReference type="ARBA" id="ARBA00022606"/>
    </source>
</evidence>
<dbReference type="PANTHER" id="PTHR21137:SF42">
    <property type="entry name" value="ODORANT RECEPTOR 83A"/>
    <property type="match status" value="1"/>
</dbReference>
<organism evidence="10">
    <name type="scientific">Locusta migratoria</name>
    <name type="common">Migratory locust</name>
    <dbReference type="NCBI Taxonomy" id="7004"/>
    <lineage>
        <taxon>Eukaryota</taxon>
        <taxon>Metazoa</taxon>
        <taxon>Ecdysozoa</taxon>
        <taxon>Arthropoda</taxon>
        <taxon>Hexapoda</taxon>
        <taxon>Insecta</taxon>
        <taxon>Pterygota</taxon>
        <taxon>Neoptera</taxon>
        <taxon>Polyneoptera</taxon>
        <taxon>Orthoptera</taxon>
        <taxon>Caelifera</taxon>
        <taxon>Acrididea</taxon>
        <taxon>Acridomorpha</taxon>
        <taxon>Acridoidea</taxon>
        <taxon>Acrididae</taxon>
        <taxon>Oedipodinae</taxon>
        <taxon>Locusta</taxon>
    </lineage>
</organism>
<evidence type="ECO:0000313" key="10">
    <source>
        <dbReference type="EMBL" id="ALD51405.1"/>
    </source>
</evidence>
<evidence type="ECO:0000256" key="9">
    <source>
        <dbReference type="RuleBase" id="RU351113"/>
    </source>
</evidence>
<evidence type="ECO:0000256" key="8">
    <source>
        <dbReference type="ARBA" id="ARBA00023224"/>
    </source>
</evidence>
<keyword evidence="6 9" id="KW-0472">Membrane</keyword>
<dbReference type="GO" id="GO:0004984">
    <property type="term" value="F:olfactory receptor activity"/>
    <property type="evidence" value="ECO:0007669"/>
    <property type="project" value="InterPro"/>
</dbReference>
<dbReference type="GO" id="GO:0005549">
    <property type="term" value="F:odorant binding"/>
    <property type="evidence" value="ECO:0007669"/>
    <property type="project" value="InterPro"/>
</dbReference>
<accession>A0A0M4J2W5</accession>
<evidence type="ECO:0000256" key="3">
    <source>
        <dbReference type="ARBA" id="ARBA00022692"/>
    </source>
</evidence>
<keyword evidence="7 9" id="KW-0675">Receptor</keyword>
<keyword evidence="3 9" id="KW-0812">Transmembrane</keyword>
<dbReference type="EMBL" id="KP843269">
    <property type="protein sequence ID" value="ALD51405.1"/>
    <property type="molecule type" value="mRNA"/>
</dbReference>
<comment type="similarity">
    <text evidence="9">Belongs to the insect chemoreceptor superfamily. Heteromeric odorant receptor channel (TC 1.A.69) family.</text>
</comment>
<keyword evidence="5 9" id="KW-1133">Transmembrane helix</keyword>
<dbReference type="PANTHER" id="PTHR21137">
    <property type="entry name" value="ODORANT RECEPTOR"/>
    <property type="match status" value="1"/>
</dbReference>
<sequence length="448" mass="51116">MLRQVYEALRDADEPSRYLEFNVLMVRFMGVLVSRSLTGALLTWSLFVLLATHCLAGVFDLVNNSGDIADITANLPVTTIIFSSTYRLFFFTLHRDRYQAIVDTVGARFVASSDSIDMAPWLRRSRIISILYFTYGFFVASTWQLHPLISAQLTAAQMAKESNGTFEGLPRELWEFPTRAEYPFDARQPYVYTVVFILQGAAIFVSGCMILVLDMMFITLTSLICGQFEILKDKLRNMRKIATNQRQNEDIGLVGKALQKQALERRKRILDSNIEITKQDENFNEDLITRKINLLLGECVEHHNMLLSLISEIEFMHWSAYLVNFCVLLIIFSFSAFEVTSGTPTSPAKVVNLAEYLLVSVLQMFLLCDCGDKLVDQELSVSQAAYESEWYHCSESVKRTLQIIVLRSRQPEQITVGKIAGLNLDTFSDMLSRSFSYFTVLRQIRDDS</sequence>
<feature type="transmembrane region" description="Helical" evidence="9">
    <location>
        <begin position="37"/>
        <end position="59"/>
    </location>
</feature>
<keyword evidence="4 9" id="KW-0552">Olfaction</keyword>
<evidence type="ECO:0000256" key="1">
    <source>
        <dbReference type="ARBA" id="ARBA00004141"/>
    </source>
</evidence>
<keyword evidence="8 9" id="KW-0807">Transducer</keyword>
<evidence type="ECO:0000256" key="4">
    <source>
        <dbReference type="ARBA" id="ARBA00022725"/>
    </source>
</evidence>
<dbReference type="AlphaFoldDB" id="A0A0M4J2W5"/>
<reference evidence="10" key="1">
    <citation type="journal article" date="2015" name="Cell. Mol. Life Sci.">
        <title>Identification and functional analysis of olfactory receptor family reveal unusual characteristics of the olfactory system in the migratory locust.</title>
        <authorList>
            <person name="Wang Z."/>
            <person name="Yang P."/>
            <person name="Chen D."/>
            <person name="Jiang F."/>
            <person name="Li Y."/>
            <person name="Wang X."/>
            <person name="Kang L."/>
        </authorList>
    </citation>
    <scope>NUCLEOTIDE SEQUENCE</scope>
</reference>
<dbReference type="GO" id="GO:0005886">
    <property type="term" value="C:plasma membrane"/>
    <property type="evidence" value="ECO:0007669"/>
    <property type="project" value="UniProtKB-SubCell"/>
</dbReference>
<evidence type="ECO:0000256" key="7">
    <source>
        <dbReference type="ARBA" id="ARBA00023170"/>
    </source>
</evidence>
<comment type="caution">
    <text evidence="9">Lacks conserved residue(s) required for the propagation of feature annotation.</text>
</comment>
<feature type="transmembrane region" description="Helical" evidence="9">
    <location>
        <begin position="127"/>
        <end position="145"/>
    </location>
</feature>
<evidence type="ECO:0000256" key="5">
    <source>
        <dbReference type="ARBA" id="ARBA00022989"/>
    </source>
</evidence>
<dbReference type="GO" id="GO:0007165">
    <property type="term" value="P:signal transduction"/>
    <property type="evidence" value="ECO:0007669"/>
    <property type="project" value="UniProtKB-KW"/>
</dbReference>
<name>A0A0M4J2W5_LOCMI</name>
<feature type="transmembrane region" description="Helical" evidence="9">
    <location>
        <begin position="315"/>
        <end position="337"/>
    </location>
</feature>
<feature type="transmembrane region" description="Helical" evidence="9">
    <location>
        <begin position="190"/>
        <end position="213"/>
    </location>
</feature>
<reference evidence="10" key="2">
    <citation type="submission" date="2015-02" db="EMBL/GenBank/DDBJ databases">
        <authorList>
            <person name="Torres C."/>
        </authorList>
    </citation>
    <scope>NUCLEOTIDE SEQUENCE</scope>
</reference>
<keyword evidence="2 9" id="KW-0716">Sensory transduction</keyword>
<proteinExistence type="evidence at transcript level"/>
<comment type="subcellular location">
    <subcellularLocation>
        <location evidence="9">Cell membrane</location>
        <topology evidence="9">Multi-pass membrane protein</topology>
    </subcellularLocation>
    <subcellularLocation>
        <location evidence="1">Membrane</location>
        <topology evidence="1">Multi-pass membrane protein</topology>
    </subcellularLocation>
</comment>